<proteinExistence type="predicted"/>
<keyword evidence="1" id="KW-0472">Membrane</keyword>
<protein>
    <submittedName>
        <fullName evidence="2">Uncharacterized protein</fullName>
    </submittedName>
</protein>
<sequence>MALWLTLNKCDGDLRLLRSYFISCVLLILDTLFKPTQLEALRENSERLKAFFLSLFATYIVVVGNLFDVSHAQIVKGCESRERD</sequence>
<reference evidence="2" key="1">
    <citation type="journal article" date="2020" name="Stud. Mycol.">
        <title>101 Dothideomycetes genomes: a test case for predicting lifestyles and emergence of pathogens.</title>
        <authorList>
            <person name="Haridas S."/>
            <person name="Albert R."/>
            <person name="Binder M."/>
            <person name="Bloem J."/>
            <person name="Labutti K."/>
            <person name="Salamov A."/>
            <person name="Andreopoulos B."/>
            <person name="Baker S."/>
            <person name="Barry K."/>
            <person name="Bills G."/>
            <person name="Bluhm B."/>
            <person name="Cannon C."/>
            <person name="Castanera R."/>
            <person name="Culley D."/>
            <person name="Daum C."/>
            <person name="Ezra D."/>
            <person name="Gonzalez J."/>
            <person name="Henrissat B."/>
            <person name="Kuo A."/>
            <person name="Liang C."/>
            <person name="Lipzen A."/>
            <person name="Lutzoni F."/>
            <person name="Magnuson J."/>
            <person name="Mondo S."/>
            <person name="Nolan M."/>
            <person name="Ohm R."/>
            <person name="Pangilinan J."/>
            <person name="Park H.-J."/>
            <person name="Ramirez L."/>
            <person name="Alfaro M."/>
            <person name="Sun H."/>
            <person name="Tritt A."/>
            <person name="Yoshinaga Y."/>
            <person name="Zwiers L.-H."/>
            <person name="Turgeon B."/>
            <person name="Goodwin S."/>
            <person name="Spatafora J."/>
            <person name="Crous P."/>
            <person name="Grigoriev I."/>
        </authorList>
    </citation>
    <scope>NUCLEOTIDE SEQUENCE</scope>
    <source>
        <strain evidence="2">CBS 207.26</strain>
    </source>
</reference>
<gene>
    <name evidence="2" type="ORF">K469DRAFT_709243</name>
</gene>
<feature type="transmembrane region" description="Helical" evidence="1">
    <location>
        <begin position="48"/>
        <end position="67"/>
    </location>
</feature>
<evidence type="ECO:0000313" key="3">
    <source>
        <dbReference type="Proteomes" id="UP000800200"/>
    </source>
</evidence>
<feature type="transmembrane region" description="Helical" evidence="1">
    <location>
        <begin position="20"/>
        <end position="36"/>
    </location>
</feature>
<evidence type="ECO:0000313" key="2">
    <source>
        <dbReference type="EMBL" id="KAF2184472.1"/>
    </source>
</evidence>
<keyword evidence="1" id="KW-0812">Transmembrane</keyword>
<keyword evidence="1" id="KW-1133">Transmembrane helix</keyword>
<dbReference type="Proteomes" id="UP000800200">
    <property type="component" value="Unassembled WGS sequence"/>
</dbReference>
<evidence type="ECO:0000256" key="1">
    <source>
        <dbReference type="SAM" id="Phobius"/>
    </source>
</evidence>
<keyword evidence="3" id="KW-1185">Reference proteome</keyword>
<name>A0A6A6E192_9PEZI</name>
<organism evidence="2 3">
    <name type="scientific">Zopfia rhizophila CBS 207.26</name>
    <dbReference type="NCBI Taxonomy" id="1314779"/>
    <lineage>
        <taxon>Eukaryota</taxon>
        <taxon>Fungi</taxon>
        <taxon>Dikarya</taxon>
        <taxon>Ascomycota</taxon>
        <taxon>Pezizomycotina</taxon>
        <taxon>Dothideomycetes</taxon>
        <taxon>Dothideomycetes incertae sedis</taxon>
        <taxon>Zopfiaceae</taxon>
        <taxon>Zopfia</taxon>
    </lineage>
</organism>
<dbReference type="EMBL" id="ML994638">
    <property type="protein sequence ID" value="KAF2184472.1"/>
    <property type="molecule type" value="Genomic_DNA"/>
</dbReference>
<dbReference type="AlphaFoldDB" id="A0A6A6E192"/>
<accession>A0A6A6E192</accession>